<reference evidence="3" key="1">
    <citation type="submission" date="2023-06" db="EMBL/GenBank/DDBJ databases">
        <authorList>
            <consortium name="Lawrence Berkeley National Laboratory"/>
            <person name="Ahrendt S."/>
            <person name="Sahu N."/>
            <person name="Indic B."/>
            <person name="Wong-Bajracharya J."/>
            <person name="Merenyi Z."/>
            <person name="Ke H.-M."/>
            <person name="Monk M."/>
            <person name="Kocsube S."/>
            <person name="Drula E."/>
            <person name="Lipzen A."/>
            <person name="Balint B."/>
            <person name="Henrissat B."/>
            <person name="Andreopoulos B."/>
            <person name="Martin F.M."/>
            <person name="Harder C.B."/>
            <person name="Rigling D."/>
            <person name="Ford K.L."/>
            <person name="Foster G.D."/>
            <person name="Pangilinan J."/>
            <person name="Papanicolaou A."/>
            <person name="Barry K."/>
            <person name="LaButti K."/>
            <person name="Viragh M."/>
            <person name="Koriabine M."/>
            <person name="Yan M."/>
            <person name="Riley R."/>
            <person name="Champramary S."/>
            <person name="Plett K.L."/>
            <person name="Tsai I.J."/>
            <person name="Slot J."/>
            <person name="Sipos G."/>
            <person name="Plett J."/>
            <person name="Nagy L.G."/>
            <person name="Grigoriev I.V."/>
        </authorList>
    </citation>
    <scope>NUCLEOTIDE SEQUENCE</scope>
    <source>
        <strain evidence="3">FPL87.14</strain>
    </source>
</reference>
<name>A0AA39JJ75_9AGAR</name>
<proteinExistence type="predicted"/>
<protein>
    <submittedName>
        <fullName evidence="3">Uncharacterized protein</fullName>
    </submittedName>
</protein>
<sequence>MYSKGNGISLGNASMNNIFFTTARPRLYVPLNVIHILVIFCTRNLYKMSLAKRKAKNTQDKLYKVRSVPVSALEVAEGRTRVSERIHTGLKAHLTARILTPTQKQALDVLYTVGTTIQEHHFHVHGPEAHLSQVKAFALMAAHGLDIDSREEPGDRWTAQSSTTTVGPGQTRRYLLQ</sequence>
<organism evidence="3 4">
    <name type="scientific">Armillaria borealis</name>
    <dbReference type="NCBI Taxonomy" id="47425"/>
    <lineage>
        <taxon>Eukaryota</taxon>
        <taxon>Fungi</taxon>
        <taxon>Dikarya</taxon>
        <taxon>Basidiomycota</taxon>
        <taxon>Agaricomycotina</taxon>
        <taxon>Agaricomycetes</taxon>
        <taxon>Agaricomycetidae</taxon>
        <taxon>Agaricales</taxon>
        <taxon>Marasmiineae</taxon>
        <taxon>Physalacriaceae</taxon>
        <taxon>Armillaria</taxon>
    </lineage>
</organism>
<dbReference type="Proteomes" id="UP001175226">
    <property type="component" value="Unassembled WGS sequence"/>
</dbReference>
<keyword evidence="2" id="KW-0472">Membrane</keyword>
<gene>
    <name evidence="3" type="ORF">EV421DRAFT_535143</name>
</gene>
<feature type="compositionally biased region" description="Polar residues" evidence="1">
    <location>
        <begin position="158"/>
        <end position="168"/>
    </location>
</feature>
<evidence type="ECO:0000256" key="1">
    <source>
        <dbReference type="SAM" id="MobiDB-lite"/>
    </source>
</evidence>
<keyword evidence="2" id="KW-0812">Transmembrane</keyword>
<accession>A0AA39JJ75</accession>
<dbReference type="EMBL" id="JAUEPT010000023">
    <property type="protein sequence ID" value="KAK0443172.1"/>
    <property type="molecule type" value="Genomic_DNA"/>
</dbReference>
<evidence type="ECO:0000313" key="3">
    <source>
        <dbReference type="EMBL" id="KAK0443172.1"/>
    </source>
</evidence>
<feature type="region of interest" description="Disordered" evidence="1">
    <location>
        <begin position="149"/>
        <end position="170"/>
    </location>
</feature>
<dbReference type="AlphaFoldDB" id="A0AA39JJ75"/>
<evidence type="ECO:0000313" key="4">
    <source>
        <dbReference type="Proteomes" id="UP001175226"/>
    </source>
</evidence>
<comment type="caution">
    <text evidence="3">The sequence shown here is derived from an EMBL/GenBank/DDBJ whole genome shotgun (WGS) entry which is preliminary data.</text>
</comment>
<keyword evidence="4" id="KW-1185">Reference proteome</keyword>
<evidence type="ECO:0000256" key="2">
    <source>
        <dbReference type="SAM" id="Phobius"/>
    </source>
</evidence>
<feature type="transmembrane region" description="Helical" evidence="2">
    <location>
        <begin position="27"/>
        <end position="46"/>
    </location>
</feature>
<keyword evidence="2" id="KW-1133">Transmembrane helix</keyword>